<organism evidence="3 4">
    <name type="scientific">Lasiosphaeria ovina</name>
    <dbReference type="NCBI Taxonomy" id="92902"/>
    <lineage>
        <taxon>Eukaryota</taxon>
        <taxon>Fungi</taxon>
        <taxon>Dikarya</taxon>
        <taxon>Ascomycota</taxon>
        <taxon>Pezizomycotina</taxon>
        <taxon>Sordariomycetes</taxon>
        <taxon>Sordariomycetidae</taxon>
        <taxon>Sordariales</taxon>
        <taxon>Lasiosphaeriaceae</taxon>
        <taxon>Lasiosphaeria</taxon>
    </lineage>
</organism>
<dbReference type="InterPro" id="IPR000172">
    <property type="entry name" value="GMC_OxRdtase_N"/>
</dbReference>
<comment type="similarity">
    <text evidence="1">Belongs to the GMC oxidoreductase family.</text>
</comment>
<dbReference type="EMBL" id="JAULSN010000007">
    <property type="protein sequence ID" value="KAK3366778.1"/>
    <property type="molecule type" value="Genomic_DNA"/>
</dbReference>
<name>A0AAE0N1L2_9PEZI</name>
<gene>
    <name evidence="3" type="ORF">B0T24DRAFT_596679</name>
</gene>
<dbReference type="GO" id="GO:0050660">
    <property type="term" value="F:flavin adenine dinucleotide binding"/>
    <property type="evidence" value="ECO:0007669"/>
    <property type="project" value="InterPro"/>
</dbReference>
<evidence type="ECO:0000259" key="2">
    <source>
        <dbReference type="PROSITE" id="PS00624"/>
    </source>
</evidence>
<comment type="caution">
    <text evidence="3">The sequence shown here is derived from an EMBL/GenBank/DDBJ whole genome shotgun (WGS) entry which is preliminary data.</text>
</comment>
<evidence type="ECO:0000256" key="1">
    <source>
        <dbReference type="ARBA" id="ARBA00010790"/>
    </source>
</evidence>
<sequence length="261" mass="29085">MCGTIPGRRFSRDVTVRGARKLVVVSAGAIASPLILERSGIGKRDILERAGVPLVAELPVVGHDYQDHIMSTTLYSTALEPNVTVDVFASGRQSVEEAIANKHPMLGWNGVDYVTICNILPYPYYRGHVHITGPELADPLDFDVGFYTKENDSDLKVQWWAYKKLRELMRRTYFFRAEAATMPRDQKEMQPSSWCHRGITSAPLSVAGFKSVRLPVAYSDHFIGDKLRCKSSLVAFEPINEPPGNNAADGTNLMKLNDLFL</sequence>
<feature type="domain" description="Glucose-methanol-choline oxidoreductase N-terminal" evidence="2">
    <location>
        <begin position="28"/>
        <end position="42"/>
    </location>
</feature>
<reference evidence="3" key="2">
    <citation type="submission" date="2023-06" db="EMBL/GenBank/DDBJ databases">
        <authorList>
            <consortium name="Lawrence Berkeley National Laboratory"/>
            <person name="Haridas S."/>
            <person name="Hensen N."/>
            <person name="Bonometti L."/>
            <person name="Westerberg I."/>
            <person name="Brannstrom I.O."/>
            <person name="Guillou S."/>
            <person name="Cros-Aarteil S."/>
            <person name="Calhoun S."/>
            <person name="Kuo A."/>
            <person name="Mondo S."/>
            <person name="Pangilinan J."/>
            <person name="Riley R."/>
            <person name="Labutti K."/>
            <person name="Andreopoulos B."/>
            <person name="Lipzen A."/>
            <person name="Chen C."/>
            <person name="Yanf M."/>
            <person name="Daum C."/>
            <person name="Ng V."/>
            <person name="Clum A."/>
            <person name="Steindorff A."/>
            <person name="Ohm R."/>
            <person name="Martin F."/>
            <person name="Silar P."/>
            <person name="Natvig D."/>
            <person name="Lalanne C."/>
            <person name="Gautier V."/>
            <person name="Ament-Velasquez S.L."/>
            <person name="Kruys A."/>
            <person name="Hutchinson M.I."/>
            <person name="Powell A.J."/>
            <person name="Barry K."/>
            <person name="Miller A.N."/>
            <person name="Grigoriev I.V."/>
            <person name="Debuchy R."/>
            <person name="Gladieux P."/>
            <person name="Thoren M.H."/>
            <person name="Johannesson H."/>
        </authorList>
    </citation>
    <scope>NUCLEOTIDE SEQUENCE</scope>
    <source>
        <strain evidence="3">CBS 958.72</strain>
    </source>
</reference>
<dbReference type="Gene3D" id="3.30.560.10">
    <property type="entry name" value="Glucose Oxidase, domain 3"/>
    <property type="match status" value="1"/>
</dbReference>
<dbReference type="Pfam" id="PF00732">
    <property type="entry name" value="GMC_oxred_N"/>
    <property type="match status" value="1"/>
</dbReference>
<dbReference type="PROSITE" id="PS00624">
    <property type="entry name" value="GMC_OXRED_2"/>
    <property type="match status" value="1"/>
</dbReference>
<dbReference type="PANTHER" id="PTHR11552:SF78">
    <property type="entry name" value="GLUCOSE-METHANOL-CHOLINE OXIDOREDUCTASE N-TERMINAL DOMAIN-CONTAINING PROTEIN"/>
    <property type="match status" value="1"/>
</dbReference>
<dbReference type="InterPro" id="IPR012132">
    <property type="entry name" value="GMC_OxRdtase"/>
</dbReference>
<keyword evidence="4" id="KW-1185">Reference proteome</keyword>
<dbReference type="InterPro" id="IPR036188">
    <property type="entry name" value="FAD/NAD-bd_sf"/>
</dbReference>
<dbReference type="AlphaFoldDB" id="A0AAE0N1L2"/>
<dbReference type="SUPFAM" id="SSF54373">
    <property type="entry name" value="FAD-linked reductases, C-terminal domain"/>
    <property type="match status" value="1"/>
</dbReference>
<accession>A0AAE0N1L2</accession>
<evidence type="ECO:0000313" key="3">
    <source>
        <dbReference type="EMBL" id="KAK3366778.1"/>
    </source>
</evidence>
<dbReference type="SUPFAM" id="SSF51905">
    <property type="entry name" value="FAD/NAD(P)-binding domain"/>
    <property type="match status" value="1"/>
</dbReference>
<protein>
    <recommendedName>
        <fullName evidence="2">Glucose-methanol-choline oxidoreductase N-terminal domain-containing protein</fullName>
    </recommendedName>
</protein>
<dbReference type="Proteomes" id="UP001287356">
    <property type="component" value="Unassembled WGS sequence"/>
</dbReference>
<dbReference type="GO" id="GO:0016614">
    <property type="term" value="F:oxidoreductase activity, acting on CH-OH group of donors"/>
    <property type="evidence" value="ECO:0007669"/>
    <property type="project" value="InterPro"/>
</dbReference>
<reference evidence="3" key="1">
    <citation type="journal article" date="2023" name="Mol. Phylogenet. Evol.">
        <title>Genome-scale phylogeny and comparative genomics of the fungal order Sordariales.</title>
        <authorList>
            <person name="Hensen N."/>
            <person name="Bonometti L."/>
            <person name="Westerberg I."/>
            <person name="Brannstrom I.O."/>
            <person name="Guillou S."/>
            <person name="Cros-Aarteil S."/>
            <person name="Calhoun S."/>
            <person name="Haridas S."/>
            <person name="Kuo A."/>
            <person name="Mondo S."/>
            <person name="Pangilinan J."/>
            <person name="Riley R."/>
            <person name="LaButti K."/>
            <person name="Andreopoulos B."/>
            <person name="Lipzen A."/>
            <person name="Chen C."/>
            <person name="Yan M."/>
            <person name="Daum C."/>
            <person name="Ng V."/>
            <person name="Clum A."/>
            <person name="Steindorff A."/>
            <person name="Ohm R.A."/>
            <person name="Martin F."/>
            <person name="Silar P."/>
            <person name="Natvig D.O."/>
            <person name="Lalanne C."/>
            <person name="Gautier V."/>
            <person name="Ament-Velasquez S.L."/>
            <person name="Kruys A."/>
            <person name="Hutchinson M.I."/>
            <person name="Powell A.J."/>
            <person name="Barry K."/>
            <person name="Miller A.N."/>
            <person name="Grigoriev I.V."/>
            <person name="Debuchy R."/>
            <person name="Gladieux P."/>
            <person name="Hiltunen Thoren M."/>
            <person name="Johannesson H."/>
        </authorList>
    </citation>
    <scope>NUCLEOTIDE SEQUENCE</scope>
    <source>
        <strain evidence="3">CBS 958.72</strain>
    </source>
</reference>
<evidence type="ECO:0000313" key="4">
    <source>
        <dbReference type="Proteomes" id="UP001287356"/>
    </source>
</evidence>
<dbReference type="Gene3D" id="3.50.50.60">
    <property type="entry name" value="FAD/NAD(P)-binding domain"/>
    <property type="match status" value="1"/>
</dbReference>
<dbReference type="PANTHER" id="PTHR11552">
    <property type="entry name" value="GLUCOSE-METHANOL-CHOLINE GMC OXIDOREDUCTASE"/>
    <property type="match status" value="1"/>
</dbReference>
<proteinExistence type="inferred from homology"/>